<sequence length="138" mass="15988">MPADCTVYNEAWVISSLRQRCLQIEHGSLRPSVIAFSRCTIAAVNTVTWNIPVQSSSRTAHRTWTRSHHGGTDVMVVLCPQFLHLTVCLKRDWIREVMWTTLTLKGRSFELRAVHFPPIYLEREWSIGLVDFKPTMQY</sequence>
<reference evidence="1 2" key="1">
    <citation type="submission" date="2023-02" db="EMBL/GenBank/DDBJ databases">
        <title>LHISI_Scaffold_Assembly.</title>
        <authorList>
            <person name="Stuart O.P."/>
            <person name="Cleave R."/>
            <person name="Magrath M.J.L."/>
            <person name="Mikheyev A.S."/>
        </authorList>
    </citation>
    <scope>NUCLEOTIDE SEQUENCE [LARGE SCALE GENOMIC DNA]</scope>
    <source>
        <strain evidence="1">Daus_M_001</strain>
        <tissue evidence="1">Leg muscle</tissue>
    </source>
</reference>
<protein>
    <submittedName>
        <fullName evidence="1">Uncharacterized protein</fullName>
    </submittedName>
</protein>
<dbReference type="EMBL" id="JARBHB010000011">
    <property type="protein sequence ID" value="KAJ8873136.1"/>
    <property type="molecule type" value="Genomic_DNA"/>
</dbReference>
<accession>A0ABQ9GM75</accession>
<keyword evidence="2" id="KW-1185">Reference proteome</keyword>
<organism evidence="1 2">
    <name type="scientific">Dryococelus australis</name>
    <dbReference type="NCBI Taxonomy" id="614101"/>
    <lineage>
        <taxon>Eukaryota</taxon>
        <taxon>Metazoa</taxon>
        <taxon>Ecdysozoa</taxon>
        <taxon>Arthropoda</taxon>
        <taxon>Hexapoda</taxon>
        <taxon>Insecta</taxon>
        <taxon>Pterygota</taxon>
        <taxon>Neoptera</taxon>
        <taxon>Polyneoptera</taxon>
        <taxon>Phasmatodea</taxon>
        <taxon>Verophasmatodea</taxon>
        <taxon>Anareolatae</taxon>
        <taxon>Phasmatidae</taxon>
        <taxon>Eurycanthinae</taxon>
        <taxon>Dryococelus</taxon>
    </lineage>
</organism>
<gene>
    <name evidence="1" type="ORF">PR048_026753</name>
</gene>
<name>A0ABQ9GM75_9NEOP</name>
<evidence type="ECO:0000313" key="1">
    <source>
        <dbReference type="EMBL" id="KAJ8873136.1"/>
    </source>
</evidence>
<comment type="caution">
    <text evidence="1">The sequence shown here is derived from an EMBL/GenBank/DDBJ whole genome shotgun (WGS) entry which is preliminary data.</text>
</comment>
<proteinExistence type="predicted"/>
<evidence type="ECO:0000313" key="2">
    <source>
        <dbReference type="Proteomes" id="UP001159363"/>
    </source>
</evidence>
<dbReference type="Proteomes" id="UP001159363">
    <property type="component" value="Chromosome 10"/>
</dbReference>